<protein>
    <submittedName>
        <fullName evidence="2">Uncharacterized protein</fullName>
    </submittedName>
</protein>
<reference evidence="2" key="1">
    <citation type="submission" date="2018-07" db="EMBL/GenBank/DDBJ databases">
        <authorList>
            <person name="Ashton P.M."/>
            <person name="Dallman T."/>
            <person name="Nair S."/>
            <person name="De Pinna E."/>
            <person name="Peters T."/>
            <person name="Grant K."/>
        </authorList>
    </citation>
    <scope>NUCLEOTIDE SEQUENCE</scope>
    <source>
        <strain evidence="2">358409</strain>
    </source>
</reference>
<evidence type="ECO:0000313" key="2">
    <source>
        <dbReference type="EMBL" id="EDH6431427.1"/>
    </source>
</evidence>
<dbReference type="EMBL" id="AAMIHV010000036">
    <property type="protein sequence ID" value="EDH6431427.1"/>
    <property type="molecule type" value="Genomic_DNA"/>
</dbReference>
<dbReference type="AlphaFoldDB" id="A0A634Z553"/>
<accession>A0A634Z553</accession>
<organism evidence="2">
    <name type="scientific">Salmonella enterica subsp. enterica serovar Braenderup</name>
    <dbReference type="NCBI Taxonomy" id="149391"/>
    <lineage>
        <taxon>Bacteria</taxon>
        <taxon>Pseudomonadati</taxon>
        <taxon>Pseudomonadota</taxon>
        <taxon>Gammaproteobacteria</taxon>
        <taxon>Enterobacterales</taxon>
        <taxon>Enterobacteriaceae</taxon>
        <taxon>Salmonella</taxon>
    </lineage>
</organism>
<keyword evidence="1" id="KW-0812">Transmembrane</keyword>
<proteinExistence type="predicted"/>
<feature type="transmembrane region" description="Helical" evidence="1">
    <location>
        <begin position="62"/>
        <end position="83"/>
    </location>
</feature>
<sequence length="91" mass="10645">MGMKMIFKRFAKGCAFIAIGSITAPYHLIYAQINPDVFSRLYNISKQEVERINDWSLSWQNPFIHCFLFFGVWSLIFCLLYVASNKAKRID</sequence>
<keyword evidence="1" id="KW-1133">Transmembrane helix</keyword>
<evidence type="ECO:0000256" key="1">
    <source>
        <dbReference type="SAM" id="Phobius"/>
    </source>
</evidence>
<comment type="caution">
    <text evidence="2">The sequence shown here is derived from an EMBL/GenBank/DDBJ whole genome shotgun (WGS) entry which is preliminary data.</text>
</comment>
<keyword evidence="1" id="KW-0472">Membrane</keyword>
<gene>
    <name evidence="2" type="ORF">CB395_21795</name>
</gene>
<name>A0A634Z553_SALET</name>